<comment type="caution">
    <text evidence="3">The sequence shown here is derived from an EMBL/GenBank/DDBJ whole genome shotgun (WGS) entry which is preliminary data.</text>
</comment>
<feature type="compositionally biased region" description="Basic and acidic residues" evidence="1">
    <location>
        <begin position="221"/>
        <end position="234"/>
    </location>
</feature>
<feature type="compositionally biased region" description="Acidic residues" evidence="1">
    <location>
        <begin position="157"/>
        <end position="171"/>
    </location>
</feature>
<evidence type="ECO:0000256" key="1">
    <source>
        <dbReference type="SAM" id="MobiDB-lite"/>
    </source>
</evidence>
<keyword evidence="4" id="KW-1185">Reference proteome</keyword>
<accession>A0A2G8S295</accession>
<name>A0A2G8S295_9APHY</name>
<dbReference type="EMBL" id="AYKW01000033">
    <property type="protein sequence ID" value="PIL27885.1"/>
    <property type="molecule type" value="Genomic_DNA"/>
</dbReference>
<feature type="region of interest" description="Disordered" evidence="1">
    <location>
        <begin position="149"/>
        <end position="181"/>
    </location>
</feature>
<dbReference type="SUPFAM" id="SSF52821">
    <property type="entry name" value="Rhodanese/Cell cycle control phosphatase"/>
    <property type="match status" value="1"/>
</dbReference>
<dbReference type="OrthoDB" id="6058203at2759"/>
<evidence type="ECO:0000259" key="2">
    <source>
        <dbReference type="PROSITE" id="PS50206"/>
    </source>
</evidence>
<evidence type="ECO:0000313" key="4">
    <source>
        <dbReference type="Proteomes" id="UP000230002"/>
    </source>
</evidence>
<protein>
    <recommendedName>
        <fullName evidence="2">Rhodanese domain-containing protein</fullName>
    </recommendedName>
</protein>
<reference evidence="3 4" key="1">
    <citation type="journal article" date="2015" name="Sci. Rep.">
        <title>Chromosome-level genome map provides insights into diverse defense mechanisms in the medicinal fungus Ganoderma sinense.</title>
        <authorList>
            <person name="Zhu Y."/>
            <person name="Xu J."/>
            <person name="Sun C."/>
            <person name="Zhou S."/>
            <person name="Xu H."/>
            <person name="Nelson D.R."/>
            <person name="Qian J."/>
            <person name="Song J."/>
            <person name="Luo H."/>
            <person name="Xiang L."/>
            <person name="Li Y."/>
            <person name="Xu Z."/>
            <person name="Ji A."/>
            <person name="Wang L."/>
            <person name="Lu S."/>
            <person name="Hayward A."/>
            <person name="Sun W."/>
            <person name="Li X."/>
            <person name="Schwartz D.C."/>
            <person name="Wang Y."/>
            <person name="Chen S."/>
        </authorList>
    </citation>
    <scope>NUCLEOTIDE SEQUENCE [LARGE SCALE GENOMIC DNA]</scope>
    <source>
        <strain evidence="3 4">ZZ0214-1</strain>
    </source>
</reference>
<dbReference type="InterPro" id="IPR036873">
    <property type="entry name" value="Rhodanese-like_dom_sf"/>
</dbReference>
<dbReference type="InterPro" id="IPR001763">
    <property type="entry name" value="Rhodanese-like_dom"/>
</dbReference>
<dbReference type="Gene3D" id="3.40.250.10">
    <property type="entry name" value="Rhodanese-like domain"/>
    <property type="match status" value="1"/>
</dbReference>
<dbReference type="Pfam" id="PF00581">
    <property type="entry name" value="Rhodanese"/>
    <property type="match status" value="1"/>
</dbReference>
<feature type="region of interest" description="Disordered" evidence="1">
    <location>
        <begin position="213"/>
        <end position="234"/>
    </location>
</feature>
<dbReference type="AlphaFoldDB" id="A0A2G8S295"/>
<sequence length="234" mass="25179">MPSPSTLGASSSALPSSAFTSLPPSSLPAVLSDESALILDIRPHNSYSQARVPHALSLSVPSTLLKRPNFCLARLAEMLPTSAARDKFAGWPHASRILVYDADSAALPPTSNLLGLMRKFRNEGFPASREIAWLRGGFHAVWREHPSLVEHGPPQDVLDEDDVTGEPEADGDPAPLGRGAPTRVLRAKHLPQAAFTSASTIPFKPRFPVLDVDLDPGGSPIKDDAFEEEQHFGR</sequence>
<evidence type="ECO:0000313" key="3">
    <source>
        <dbReference type="EMBL" id="PIL27885.1"/>
    </source>
</evidence>
<dbReference type="Proteomes" id="UP000230002">
    <property type="component" value="Unassembled WGS sequence"/>
</dbReference>
<gene>
    <name evidence="3" type="ORF">GSI_10007</name>
</gene>
<organism evidence="3 4">
    <name type="scientific">Ganoderma sinense ZZ0214-1</name>
    <dbReference type="NCBI Taxonomy" id="1077348"/>
    <lineage>
        <taxon>Eukaryota</taxon>
        <taxon>Fungi</taxon>
        <taxon>Dikarya</taxon>
        <taxon>Basidiomycota</taxon>
        <taxon>Agaricomycotina</taxon>
        <taxon>Agaricomycetes</taxon>
        <taxon>Polyporales</taxon>
        <taxon>Polyporaceae</taxon>
        <taxon>Ganoderma</taxon>
    </lineage>
</organism>
<dbReference type="PROSITE" id="PS50206">
    <property type="entry name" value="RHODANESE_3"/>
    <property type="match status" value="1"/>
</dbReference>
<dbReference type="STRING" id="1077348.A0A2G8S295"/>
<feature type="domain" description="Rhodanese" evidence="2">
    <location>
        <begin position="32"/>
        <end position="150"/>
    </location>
</feature>
<proteinExistence type="predicted"/>